<comment type="caution">
    <text evidence="8">The sequence shown here is derived from an EMBL/GenBank/DDBJ whole genome shotgun (WGS) entry which is preliminary data.</text>
</comment>
<dbReference type="InterPro" id="IPR007498">
    <property type="entry name" value="PqiA-like"/>
</dbReference>
<dbReference type="EMBL" id="QFPW01000007">
    <property type="protein sequence ID" value="PZQ49443.1"/>
    <property type="molecule type" value="Genomic_DNA"/>
</dbReference>
<dbReference type="GO" id="GO:0005886">
    <property type="term" value="C:plasma membrane"/>
    <property type="evidence" value="ECO:0007669"/>
    <property type="project" value="UniProtKB-SubCell"/>
</dbReference>
<dbReference type="Pfam" id="PF04403">
    <property type="entry name" value="PqiA"/>
    <property type="match status" value="1"/>
</dbReference>
<evidence type="ECO:0000313" key="9">
    <source>
        <dbReference type="Proteomes" id="UP000249185"/>
    </source>
</evidence>
<evidence type="ECO:0000256" key="1">
    <source>
        <dbReference type="ARBA" id="ARBA00004533"/>
    </source>
</evidence>
<keyword evidence="3" id="KW-0997">Cell inner membrane</keyword>
<comment type="subcellular location">
    <subcellularLocation>
        <location evidence="1">Cell inner membrane</location>
    </subcellularLocation>
</comment>
<dbReference type="AlphaFoldDB" id="A0A2W5Q3W3"/>
<evidence type="ECO:0000256" key="3">
    <source>
        <dbReference type="ARBA" id="ARBA00022519"/>
    </source>
</evidence>
<proteinExistence type="predicted"/>
<evidence type="ECO:0000256" key="5">
    <source>
        <dbReference type="ARBA" id="ARBA00022989"/>
    </source>
</evidence>
<feature type="transmembrane region" description="Helical" evidence="7">
    <location>
        <begin position="71"/>
        <end position="92"/>
    </location>
</feature>
<evidence type="ECO:0000256" key="7">
    <source>
        <dbReference type="SAM" id="Phobius"/>
    </source>
</evidence>
<evidence type="ECO:0000256" key="6">
    <source>
        <dbReference type="ARBA" id="ARBA00023136"/>
    </source>
</evidence>
<protein>
    <submittedName>
        <fullName evidence="8">Paraquat-inducible membrane protein A</fullName>
    </submittedName>
</protein>
<keyword evidence="2" id="KW-1003">Cell membrane</keyword>
<sequence length="231" mass="24195">MGGLARAGAREGGAVSAAPPAGAGPVPEITARAAGLIGCRVCGRASPATLSNCPRCGAHLNSRAPRSLQRVWALWLVGLICYVPANLLPMLITDSVGTRYASTIVGGAVELAQHGDIPVALIILLASVAIPISKFIAIAFLALSIERRGRIPPSARIHLYEFVEFIGRWSMVDVFVVAILTALVKLGFLASIYAGPAAVCFALCVIFTMLSAQAMDPRLIWDSAEARPDHG</sequence>
<organism evidence="8 9">
    <name type="scientific">Rhodovulum sulfidophilum</name>
    <name type="common">Rhodobacter sulfidophilus</name>
    <dbReference type="NCBI Taxonomy" id="35806"/>
    <lineage>
        <taxon>Bacteria</taxon>
        <taxon>Pseudomonadati</taxon>
        <taxon>Pseudomonadota</taxon>
        <taxon>Alphaproteobacteria</taxon>
        <taxon>Rhodobacterales</taxon>
        <taxon>Paracoccaceae</taxon>
        <taxon>Rhodovulum</taxon>
    </lineage>
</organism>
<dbReference type="Proteomes" id="UP000249185">
    <property type="component" value="Unassembled WGS sequence"/>
</dbReference>
<keyword evidence="5 7" id="KW-1133">Transmembrane helix</keyword>
<keyword evidence="6 7" id="KW-0472">Membrane</keyword>
<evidence type="ECO:0000256" key="4">
    <source>
        <dbReference type="ARBA" id="ARBA00022692"/>
    </source>
</evidence>
<evidence type="ECO:0000313" key="8">
    <source>
        <dbReference type="EMBL" id="PZQ49443.1"/>
    </source>
</evidence>
<name>A0A2W5Q3W3_RHOSU</name>
<keyword evidence="4 7" id="KW-0812">Transmembrane</keyword>
<feature type="transmembrane region" description="Helical" evidence="7">
    <location>
        <begin position="119"/>
        <end position="144"/>
    </location>
</feature>
<evidence type="ECO:0000256" key="2">
    <source>
        <dbReference type="ARBA" id="ARBA00022475"/>
    </source>
</evidence>
<feature type="transmembrane region" description="Helical" evidence="7">
    <location>
        <begin position="190"/>
        <end position="210"/>
    </location>
</feature>
<dbReference type="InterPro" id="IPR051800">
    <property type="entry name" value="PqiA-PqiB_transport"/>
</dbReference>
<dbReference type="PANTHER" id="PTHR30462:SF3">
    <property type="entry name" value="INTERMEMBRANE TRANSPORT PROTEIN PQIA"/>
    <property type="match status" value="1"/>
</dbReference>
<reference evidence="8 9" key="1">
    <citation type="submission" date="2017-08" db="EMBL/GenBank/DDBJ databases">
        <title>Infants hospitalized years apart are colonized by the same room-sourced microbial strains.</title>
        <authorList>
            <person name="Brooks B."/>
            <person name="Olm M.R."/>
            <person name="Firek B.A."/>
            <person name="Baker R."/>
            <person name="Thomas B.C."/>
            <person name="Morowitz M.J."/>
            <person name="Banfield J.F."/>
        </authorList>
    </citation>
    <scope>NUCLEOTIDE SEQUENCE [LARGE SCALE GENOMIC DNA]</scope>
    <source>
        <strain evidence="8">S2_005_002_R2_34</strain>
    </source>
</reference>
<gene>
    <name evidence="8" type="ORF">DI556_11285</name>
</gene>
<accession>A0A2W5Q3W3</accession>
<dbReference type="PANTHER" id="PTHR30462">
    <property type="entry name" value="INTERMEMBRANE TRANSPORT PROTEIN PQIB-RELATED"/>
    <property type="match status" value="1"/>
</dbReference>
<feature type="transmembrane region" description="Helical" evidence="7">
    <location>
        <begin position="165"/>
        <end position="184"/>
    </location>
</feature>